<comment type="caution">
    <text evidence="2">The sequence shown here is derived from an EMBL/GenBank/DDBJ whole genome shotgun (WGS) entry which is preliminary data.</text>
</comment>
<dbReference type="Gene3D" id="3.40.50.300">
    <property type="entry name" value="P-loop containing nucleotide triphosphate hydrolases"/>
    <property type="match status" value="1"/>
</dbReference>
<dbReference type="GO" id="GO:0003924">
    <property type="term" value="F:GTPase activity"/>
    <property type="evidence" value="ECO:0007669"/>
    <property type="project" value="InterPro"/>
</dbReference>
<dbReference type="InterPro" id="IPR001806">
    <property type="entry name" value="Small_GTPase"/>
</dbReference>
<feature type="non-terminal residue" evidence="2">
    <location>
        <position position="1"/>
    </location>
</feature>
<reference evidence="2" key="1">
    <citation type="journal article" date="2014" name="Front. Microbiol.">
        <title>High frequency of phylogenetically diverse reductive dehalogenase-homologous genes in deep subseafloor sedimentary metagenomes.</title>
        <authorList>
            <person name="Kawai M."/>
            <person name="Futagami T."/>
            <person name="Toyoda A."/>
            <person name="Takaki Y."/>
            <person name="Nishi S."/>
            <person name="Hori S."/>
            <person name="Arai W."/>
            <person name="Tsubouchi T."/>
            <person name="Morono Y."/>
            <person name="Uchiyama I."/>
            <person name="Ito T."/>
            <person name="Fujiyama A."/>
            <person name="Inagaki F."/>
            <person name="Takami H."/>
        </authorList>
    </citation>
    <scope>NUCLEOTIDE SEQUENCE</scope>
    <source>
        <strain evidence="2">Expedition CK06-06</strain>
    </source>
</reference>
<feature type="non-terminal residue" evidence="2">
    <location>
        <position position="71"/>
    </location>
</feature>
<dbReference type="AlphaFoldDB" id="X1JU37"/>
<gene>
    <name evidence="2" type="ORF">S03H2_72118</name>
</gene>
<proteinExistence type="predicted"/>
<accession>X1JU37</accession>
<dbReference type="PRINTS" id="PR00449">
    <property type="entry name" value="RASTRNSFRMNG"/>
</dbReference>
<evidence type="ECO:0008006" key="3">
    <source>
        <dbReference type="Google" id="ProtNLM"/>
    </source>
</evidence>
<protein>
    <recommendedName>
        <fullName evidence="3">GTP-binding protein</fullName>
    </recommendedName>
</protein>
<organism evidence="2">
    <name type="scientific">marine sediment metagenome</name>
    <dbReference type="NCBI Taxonomy" id="412755"/>
    <lineage>
        <taxon>unclassified sequences</taxon>
        <taxon>metagenomes</taxon>
        <taxon>ecological metagenomes</taxon>
    </lineage>
</organism>
<keyword evidence="1" id="KW-0547">Nucleotide-binding</keyword>
<dbReference type="EMBL" id="BARU01048586">
    <property type="protein sequence ID" value="GAH97572.1"/>
    <property type="molecule type" value="Genomic_DNA"/>
</dbReference>
<sequence length="71" mass="7939">TAMVTRYCTGKFEEGYKMTIGAGFHTKSETLDTGESVKMQLWDFAGEKRFRELLPDYCKGASGGLICFDIT</sequence>
<dbReference type="SUPFAM" id="SSF52540">
    <property type="entry name" value="P-loop containing nucleoside triphosphate hydrolases"/>
    <property type="match status" value="1"/>
</dbReference>
<dbReference type="Pfam" id="PF00071">
    <property type="entry name" value="Ras"/>
    <property type="match status" value="1"/>
</dbReference>
<dbReference type="InterPro" id="IPR027417">
    <property type="entry name" value="P-loop_NTPase"/>
</dbReference>
<evidence type="ECO:0000313" key="2">
    <source>
        <dbReference type="EMBL" id="GAH97572.1"/>
    </source>
</evidence>
<name>X1JU37_9ZZZZ</name>
<dbReference type="PROSITE" id="PS51419">
    <property type="entry name" value="RAB"/>
    <property type="match status" value="1"/>
</dbReference>
<dbReference type="PANTHER" id="PTHR47978">
    <property type="match status" value="1"/>
</dbReference>
<evidence type="ECO:0000256" key="1">
    <source>
        <dbReference type="ARBA" id="ARBA00022741"/>
    </source>
</evidence>
<dbReference type="GO" id="GO:0005525">
    <property type="term" value="F:GTP binding"/>
    <property type="evidence" value="ECO:0007669"/>
    <property type="project" value="InterPro"/>
</dbReference>